<keyword evidence="8" id="KW-1185">Reference proteome</keyword>
<keyword evidence="2" id="KW-0274">FAD</keyword>
<reference evidence="7" key="1">
    <citation type="submission" date="2021-06" db="EMBL/GenBank/DDBJ databases">
        <authorList>
            <person name="Kallberg Y."/>
            <person name="Tangrot J."/>
            <person name="Rosling A."/>
        </authorList>
    </citation>
    <scope>NUCLEOTIDE SEQUENCE</scope>
    <source>
        <strain evidence="7">87-6 pot B 2015</strain>
    </source>
</reference>
<comment type="caution">
    <text evidence="7">The sequence shown here is derived from an EMBL/GenBank/DDBJ whole genome shotgun (WGS) entry which is preliminary data.</text>
</comment>
<dbReference type="InterPro" id="IPR036188">
    <property type="entry name" value="FAD/NAD-bd_sf"/>
</dbReference>
<keyword evidence="1" id="KW-0285">Flavoprotein</keyword>
<sequence length="529" mass="60061">MSPSKYSRYRDKIHDDDPNDNSDDDLNDDASSNESECLETNKLQTNYCKDLTKYNLRLYSLLDDKRMASDKMQQGKIPTVNIIGAGPGGISLYHALMKNKDKKEFNVKIFERETSPKDRWQGYHIGLNPRGIRSLLSCIPPSVASNLPKAIPNPIPNVEFHGITIADHLGNVMFKPPSKQVKEVYELSKITDEYCAIIGYRDRLRDVLLEGVPVQWGKKCIGFEETKNAVWAIFEGGSRESSDILIGADGINSPVRKQKVPELQIFDYGVTFINSDIPVKKSLVERLMKTHGDGLFHKSLGIHGDWTFNVFRLIPIEQDPNYKNKDDFNEPHYRVSISYAYPSEIDTKESDGKQVDDNDPASIIKHVKQLIRKFRPDCEMTDVLLELWDLVPKTDPNDPEKYPFKTYNPVTRRKLRDVDPLSVNSWKSSRVTLLGDAAHAMSPVLGLGTNNAIEDAYVLSQALINYSSENYISCIQEYEKEMIKRTSADVLKSRSNALKISSPVGYFGLICRNSILKALNIFMNLYYAK</sequence>
<accession>A0A9N9DSI0</accession>
<evidence type="ECO:0000259" key="6">
    <source>
        <dbReference type="Pfam" id="PF01494"/>
    </source>
</evidence>
<proteinExistence type="predicted"/>
<dbReference type="InterPro" id="IPR002938">
    <property type="entry name" value="FAD-bd"/>
</dbReference>
<protein>
    <submittedName>
        <fullName evidence="7">10526_t:CDS:1</fullName>
    </submittedName>
</protein>
<organism evidence="7 8">
    <name type="scientific">Funneliformis mosseae</name>
    <name type="common">Endomycorrhizal fungus</name>
    <name type="synonym">Glomus mosseae</name>
    <dbReference type="NCBI Taxonomy" id="27381"/>
    <lineage>
        <taxon>Eukaryota</taxon>
        <taxon>Fungi</taxon>
        <taxon>Fungi incertae sedis</taxon>
        <taxon>Mucoromycota</taxon>
        <taxon>Glomeromycotina</taxon>
        <taxon>Glomeromycetes</taxon>
        <taxon>Glomerales</taxon>
        <taxon>Glomeraceae</taxon>
        <taxon>Funneliformis</taxon>
    </lineage>
</organism>
<dbReference type="PANTHER" id="PTHR47178">
    <property type="entry name" value="MONOOXYGENASE, FAD-BINDING"/>
    <property type="match status" value="1"/>
</dbReference>
<gene>
    <name evidence="7" type="ORF">FMOSSE_LOCUS11224</name>
</gene>
<dbReference type="Pfam" id="PF01494">
    <property type="entry name" value="FAD_binding_3"/>
    <property type="match status" value="1"/>
</dbReference>
<evidence type="ECO:0000256" key="2">
    <source>
        <dbReference type="ARBA" id="ARBA00022827"/>
    </source>
</evidence>
<evidence type="ECO:0000256" key="3">
    <source>
        <dbReference type="ARBA" id="ARBA00023002"/>
    </source>
</evidence>
<feature type="compositionally biased region" description="Acidic residues" evidence="5">
    <location>
        <begin position="17"/>
        <end position="28"/>
    </location>
</feature>
<dbReference type="PRINTS" id="PR00420">
    <property type="entry name" value="RNGMNOXGNASE"/>
</dbReference>
<evidence type="ECO:0000256" key="4">
    <source>
        <dbReference type="ARBA" id="ARBA00023033"/>
    </source>
</evidence>
<dbReference type="GO" id="GO:0071949">
    <property type="term" value="F:FAD binding"/>
    <property type="evidence" value="ECO:0007669"/>
    <property type="project" value="InterPro"/>
</dbReference>
<name>A0A9N9DSI0_FUNMO</name>
<dbReference type="PANTHER" id="PTHR47178:SF6">
    <property type="entry name" value="FAD-BINDING DOMAIN-CONTAINING PROTEIN"/>
    <property type="match status" value="1"/>
</dbReference>
<dbReference type="SUPFAM" id="SSF51905">
    <property type="entry name" value="FAD/NAD(P)-binding domain"/>
    <property type="match status" value="1"/>
</dbReference>
<evidence type="ECO:0000313" key="8">
    <source>
        <dbReference type="Proteomes" id="UP000789375"/>
    </source>
</evidence>
<evidence type="ECO:0000256" key="5">
    <source>
        <dbReference type="SAM" id="MobiDB-lite"/>
    </source>
</evidence>
<feature type="region of interest" description="Disordered" evidence="5">
    <location>
        <begin position="1"/>
        <end position="37"/>
    </location>
</feature>
<dbReference type="AlphaFoldDB" id="A0A9N9DSI0"/>
<evidence type="ECO:0000313" key="7">
    <source>
        <dbReference type="EMBL" id="CAG8645811.1"/>
    </source>
</evidence>
<evidence type="ECO:0000256" key="1">
    <source>
        <dbReference type="ARBA" id="ARBA00022630"/>
    </source>
</evidence>
<dbReference type="EMBL" id="CAJVPP010004219">
    <property type="protein sequence ID" value="CAG8645811.1"/>
    <property type="molecule type" value="Genomic_DNA"/>
</dbReference>
<dbReference type="Proteomes" id="UP000789375">
    <property type="component" value="Unassembled WGS sequence"/>
</dbReference>
<feature type="domain" description="FAD-binding" evidence="6">
    <location>
        <begin position="422"/>
        <end position="481"/>
    </location>
</feature>
<dbReference type="GO" id="GO:0004497">
    <property type="term" value="F:monooxygenase activity"/>
    <property type="evidence" value="ECO:0007669"/>
    <property type="project" value="UniProtKB-KW"/>
</dbReference>
<keyword evidence="3" id="KW-0560">Oxidoreductase</keyword>
<dbReference type="Gene3D" id="3.50.50.60">
    <property type="entry name" value="FAD/NAD(P)-binding domain"/>
    <property type="match status" value="1"/>
</dbReference>
<keyword evidence="4" id="KW-0503">Monooxygenase</keyword>